<keyword evidence="9 10" id="KW-0234">DNA repair</keyword>
<dbReference type="Proteomes" id="UP000077519">
    <property type="component" value="Unassembled WGS sequence"/>
</dbReference>
<feature type="domain" description="RecC C-terminal" evidence="11">
    <location>
        <begin position="784"/>
        <end position="1009"/>
    </location>
</feature>
<dbReference type="InterPro" id="IPR041500">
    <property type="entry name" value="RecC_C"/>
</dbReference>
<dbReference type="PANTHER" id="PTHR30591:SF1">
    <property type="entry name" value="RECBCD ENZYME SUBUNIT RECC"/>
    <property type="match status" value="1"/>
</dbReference>
<dbReference type="InterPro" id="IPR027417">
    <property type="entry name" value="P-loop_NTPase"/>
</dbReference>
<evidence type="ECO:0000256" key="9">
    <source>
        <dbReference type="ARBA" id="ARBA00023204"/>
    </source>
</evidence>
<evidence type="ECO:0000256" key="3">
    <source>
        <dbReference type="ARBA" id="ARBA00022763"/>
    </source>
</evidence>
<gene>
    <name evidence="10" type="primary">recC</name>
    <name evidence="12" type="ORF">A3K89_22920</name>
</gene>
<keyword evidence="3 10" id="KW-0227">DNA damage</keyword>
<dbReference type="SUPFAM" id="SSF52540">
    <property type="entry name" value="P-loop containing nucleoside triphosphate hydrolases"/>
    <property type="match status" value="2"/>
</dbReference>
<evidence type="ECO:0000313" key="12">
    <source>
        <dbReference type="EMBL" id="OAK53619.1"/>
    </source>
</evidence>
<keyword evidence="7 10" id="KW-0067">ATP-binding</keyword>
<comment type="subunit">
    <text evidence="10">Heterotrimer of RecB, RecC and RecD. All subunits contribute to DNA-binding.</text>
</comment>
<dbReference type="Pfam" id="PF04257">
    <property type="entry name" value="Exonuc_V_gamma"/>
    <property type="match status" value="1"/>
</dbReference>
<dbReference type="Gene3D" id="3.40.50.300">
    <property type="entry name" value="P-loop containing nucleotide triphosphate hydrolases"/>
    <property type="match status" value="2"/>
</dbReference>
<dbReference type="RefSeq" id="WP_068427156.1">
    <property type="nucleotide sequence ID" value="NZ_LVHI01000017.1"/>
</dbReference>
<evidence type="ECO:0000256" key="6">
    <source>
        <dbReference type="ARBA" id="ARBA00022839"/>
    </source>
</evidence>
<dbReference type="Pfam" id="PF17946">
    <property type="entry name" value="RecC_C"/>
    <property type="match status" value="1"/>
</dbReference>
<comment type="caution">
    <text evidence="12">The sequence shown here is derived from an EMBL/GenBank/DDBJ whole genome shotgun (WGS) entry which is preliminary data.</text>
</comment>
<dbReference type="Gene3D" id="1.10.10.990">
    <property type="match status" value="1"/>
</dbReference>
<dbReference type="Gene3D" id="3.40.50.10930">
    <property type="match status" value="1"/>
</dbReference>
<evidence type="ECO:0000256" key="5">
    <source>
        <dbReference type="ARBA" id="ARBA00022806"/>
    </source>
</evidence>
<dbReference type="InterPro" id="IPR011335">
    <property type="entry name" value="Restrct_endonuc-II-like"/>
</dbReference>
<name>A0A177YEJ2_9NOCA</name>
<protein>
    <recommendedName>
        <fullName evidence="10">RecBCD enzyme subunit RecC</fullName>
    </recommendedName>
    <alternativeName>
        <fullName evidence="10">Exonuclease V subunit RecC</fullName>
        <shortName evidence="10">ExoV subunit RecC</shortName>
    </alternativeName>
    <alternativeName>
        <fullName evidence="10">Helicase/nuclease RecBCD subunit RecC</fullName>
    </alternativeName>
</protein>
<comment type="miscellaneous">
    <text evidence="10">In the RecBCD complex, RecB has a slow 3'-5' helicase, an exonuclease activity and loads RecA onto ssDNA, RecD has a fast 5'-3' helicase activity, while RecC stimulates the ATPase and processivity of the RecB helicase and contributes to recognition of the Chi site.</text>
</comment>
<dbReference type="InterPro" id="IPR013986">
    <property type="entry name" value="DExx_box_DNA_helicase_dom_sf"/>
</dbReference>
<accession>A0A177YEJ2</accession>
<evidence type="ECO:0000256" key="10">
    <source>
        <dbReference type="HAMAP-Rule" id="MF_01486"/>
    </source>
</evidence>
<dbReference type="AlphaFoldDB" id="A0A177YEJ2"/>
<reference evidence="12 13" key="1">
    <citation type="submission" date="2016-03" db="EMBL/GenBank/DDBJ databases">
        <title>Genome sequence of Rhodococcus kyotonensis KB10.</title>
        <authorList>
            <person name="Jeong H."/>
            <person name="Hong C.E."/>
            <person name="Jo S.H."/>
            <person name="Park J.M."/>
        </authorList>
    </citation>
    <scope>NUCLEOTIDE SEQUENCE [LARGE SCALE GENOMIC DNA]</scope>
    <source>
        <strain evidence="12 13">KB10</strain>
    </source>
</reference>
<evidence type="ECO:0000256" key="8">
    <source>
        <dbReference type="ARBA" id="ARBA00023125"/>
    </source>
</evidence>
<evidence type="ECO:0000256" key="4">
    <source>
        <dbReference type="ARBA" id="ARBA00022801"/>
    </source>
</evidence>
<evidence type="ECO:0000259" key="11">
    <source>
        <dbReference type="Pfam" id="PF17946"/>
    </source>
</evidence>
<evidence type="ECO:0000256" key="7">
    <source>
        <dbReference type="ARBA" id="ARBA00022840"/>
    </source>
</evidence>
<proteinExistence type="inferred from homology"/>
<evidence type="ECO:0000256" key="2">
    <source>
        <dbReference type="ARBA" id="ARBA00022741"/>
    </source>
</evidence>
<dbReference type="GO" id="GO:0003678">
    <property type="term" value="F:DNA helicase activity"/>
    <property type="evidence" value="ECO:0007669"/>
    <property type="project" value="UniProtKB-UniRule"/>
</dbReference>
<keyword evidence="6 10" id="KW-0269">Exonuclease</keyword>
<dbReference type="GO" id="GO:0000724">
    <property type="term" value="P:double-strand break repair via homologous recombination"/>
    <property type="evidence" value="ECO:0007669"/>
    <property type="project" value="UniProtKB-UniRule"/>
</dbReference>
<dbReference type="NCBIfam" id="TIGR01450">
    <property type="entry name" value="recC"/>
    <property type="match status" value="1"/>
</dbReference>
<dbReference type="GO" id="GO:0009338">
    <property type="term" value="C:exodeoxyribonuclease V complex"/>
    <property type="evidence" value="ECO:0007669"/>
    <property type="project" value="InterPro"/>
</dbReference>
<dbReference type="Gene3D" id="1.10.10.160">
    <property type="match status" value="1"/>
</dbReference>
<dbReference type="InterPro" id="IPR006697">
    <property type="entry name" value="RecC"/>
</dbReference>
<dbReference type="HAMAP" id="MF_01486">
    <property type="entry name" value="RecC"/>
    <property type="match status" value="1"/>
</dbReference>
<sequence>MVLKVHRAARSSALASGLVEVLSTPLADPFVAEVVAVPARGVERWLTQRLSMSLGSSKADGISANVQFPSPASLVDQALAAVDGLDADQDPWARGRMLWTILQLVDESLGQPWCSVLAAHLGHGVDEERAGRRWSTAAHLADLFRSYAADRPSMLVDWAAGVDTDGLGVSLTPDLLWQAELWRAVRARIDSPSPAERLEPSCAALVADPSVLDLPERISLFGPTRLTTDQLRVIAAIADRRDVHMWIPHPSPAMWDGLTAAPRPRRRREDRSAVAVSHPLLSSLARDVRELQGRLTSLDVAIDHSVVPDDATRATLLGRVQSDIAHDRTPTRSAEPDGTIAVHACHGAPRQVEVLRESLLRLFDEDPTLQPRDVLVMCPDVETYAPLVRATFGQRGLGHPGHELRVRLADRGLRQTNPLLAVVAALLDLAVDRVTASQVLDLAAFEPVRLRFSFSDDDLERLREWTQASGARWGINSRQRTRYGLGDFGQNTFNFAMDRLLLGVAADETAHEWLDLALPLDDVDGNDIDLAGRLAEFVDRLAVVVRDLQGPQATARWRTALVRALDLLTDTTSAQSWQRVQALRELHDATQHGDESELRLADVRAMLTRALAGRPSRANFRTGELTVCTMVPMRSVPHRVVVLLGLDDEVFPRAGGVDGDDIMARNPAPGERDVRSEDRQLLLDAVMSAGEKLLLFYTGADPVTGMVKPPAIPLSELLDVVSTTAGADVVRRHPLQPFDARNFDPRAPLSYDRAALDGARAAEQEPVPAPAFLDAPLPPRQSGDIDLNDLIAFVEHPIAAFIKQRIGIRVPDLEDDVSDSLTVALDGLQKWDIGDRMLAERLAGTRVEDFRAAEWRRGTLPPFALGEAQLQDITRGVDALVEVAEDVHGGDPDVLDISIRLESGRRITGTVTGIHGSTIARTSYSRLAAKHRIAAWVRVLAAQVQDDSRRWTAVTTGRGPGRRAAWRSTIDAPMDSLDQLERLVRLRDAGLASPLPVGPAASAAYAERRCRGASPDEAMDAAEKAWNDKFGDVTDKSIGYVYAGAPFTAVSDSPPRPDLPRWGEETTAFGTVACQLWSPLLDAETEGQP</sequence>
<keyword evidence="2 10" id="KW-0547">Nucleotide-binding</keyword>
<dbReference type="GO" id="GO:0005524">
    <property type="term" value="F:ATP binding"/>
    <property type="evidence" value="ECO:0007669"/>
    <property type="project" value="UniProtKB-UniRule"/>
</dbReference>
<evidence type="ECO:0000313" key="13">
    <source>
        <dbReference type="Proteomes" id="UP000077519"/>
    </source>
</evidence>
<dbReference type="EMBL" id="LVHI01000017">
    <property type="protein sequence ID" value="OAK53619.1"/>
    <property type="molecule type" value="Genomic_DNA"/>
</dbReference>
<keyword evidence="8 10" id="KW-0238">DNA-binding</keyword>
<comment type="function">
    <text evidence="10">A helicase/nuclease that prepares dsDNA breaks (DSB) for recombinational DNA repair. Binds to DSBs and unwinds DNA via a highly rapid and processive ATP-dependent bidirectional helicase activity. Unwinds dsDNA until it encounters a Chi (crossover hotspot instigator) sequence from the 3' direction. Cuts ssDNA a few nucleotides 3' to the Chi site. The properties and activities of the enzyme are changed at Chi. The Chi-altered holoenzyme produces a long 3'-ssDNA overhang and facilitates RecA-binding to the ssDNA for homologous DNA recombination and repair. Holoenzyme degrades any linearized DNA that is unable to undergo homologous recombination. In the holoenzyme this subunit recognizes the wild-type Chi sequence, and when added to isolated RecB increases its ATP-dependent helicase processivity.</text>
</comment>
<dbReference type="SUPFAM" id="SSF52980">
    <property type="entry name" value="Restriction endonuclease-like"/>
    <property type="match status" value="1"/>
</dbReference>
<comment type="similarity">
    <text evidence="10">Belongs to the RecC family.</text>
</comment>
<dbReference type="PIRSF" id="PIRSF000980">
    <property type="entry name" value="RecC"/>
    <property type="match status" value="1"/>
</dbReference>
<keyword evidence="13" id="KW-1185">Reference proteome</keyword>
<evidence type="ECO:0000256" key="1">
    <source>
        <dbReference type="ARBA" id="ARBA00022722"/>
    </source>
</evidence>
<organism evidence="12 13">
    <name type="scientific">Rhodococcoides kyotonense</name>
    <dbReference type="NCBI Taxonomy" id="398843"/>
    <lineage>
        <taxon>Bacteria</taxon>
        <taxon>Bacillati</taxon>
        <taxon>Actinomycetota</taxon>
        <taxon>Actinomycetes</taxon>
        <taxon>Mycobacteriales</taxon>
        <taxon>Nocardiaceae</taxon>
        <taxon>Rhodococcoides</taxon>
    </lineage>
</organism>
<dbReference type="PANTHER" id="PTHR30591">
    <property type="entry name" value="RECBCD ENZYME SUBUNIT RECC"/>
    <property type="match status" value="1"/>
</dbReference>
<keyword evidence="5 10" id="KW-0347">Helicase</keyword>
<keyword evidence="4 10" id="KW-0378">Hydrolase</keyword>
<dbReference type="GO" id="GO:0008854">
    <property type="term" value="F:exodeoxyribonuclease V activity"/>
    <property type="evidence" value="ECO:0007669"/>
    <property type="project" value="InterPro"/>
</dbReference>
<dbReference type="GO" id="GO:0003677">
    <property type="term" value="F:DNA binding"/>
    <property type="evidence" value="ECO:0007669"/>
    <property type="project" value="UniProtKB-UniRule"/>
</dbReference>
<keyword evidence="1 10" id="KW-0540">Nuclease</keyword>